<gene>
    <name evidence="2" type="ORF">DFH07DRAFT_553456</name>
</gene>
<dbReference type="Gene3D" id="3.40.47.10">
    <property type="match status" value="1"/>
</dbReference>
<evidence type="ECO:0000256" key="1">
    <source>
        <dbReference type="SAM" id="MobiDB-lite"/>
    </source>
</evidence>
<evidence type="ECO:0000313" key="2">
    <source>
        <dbReference type="EMBL" id="KAJ7749517.1"/>
    </source>
</evidence>
<evidence type="ECO:0008006" key="4">
    <source>
        <dbReference type="Google" id="ProtNLM"/>
    </source>
</evidence>
<evidence type="ECO:0000313" key="3">
    <source>
        <dbReference type="Proteomes" id="UP001215280"/>
    </source>
</evidence>
<name>A0AAD7IU95_9AGAR</name>
<keyword evidence="3" id="KW-1185">Reference proteome</keyword>
<accession>A0AAD7IU95</accession>
<dbReference type="Proteomes" id="UP001215280">
    <property type="component" value="Unassembled WGS sequence"/>
</dbReference>
<feature type="region of interest" description="Disordered" evidence="1">
    <location>
        <begin position="92"/>
        <end position="111"/>
    </location>
</feature>
<dbReference type="GO" id="GO:0016746">
    <property type="term" value="F:acyltransferase activity"/>
    <property type="evidence" value="ECO:0007669"/>
    <property type="project" value="InterPro"/>
</dbReference>
<dbReference type="InterPro" id="IPR016039">
    <property type="entry name" value="Thiolase-like"/>
</dbReference>
<feature type="compositionally biased region" description="Basic residues" evidence="1">
    <location>
        <begin position="94"/>
        <end position="103"/>
    </location>
</feature>
<dbReference type="AlphaFoldDB" id="A0AAD7IU95"/>
<organism evidence="2 3">
    <name type="scientific">Mycena maculata</name>
    <dbReference type="NCBI Taxonomy" id="230809"/>
    <lineage>
        <taxon>Eukaryota</taxon>
        <taxon>Fungi</taxon>
        <taxon>Dikarya</taxon>
        <taxon>Basidiomycota</taxon>
        <taxon>Agaricomycotina</taxon>
        <taxon>Agaricomycetes</taxon>
        <taxon>Agaricomycetidae</taxon>
        <taxon>Agaricales</taxon>
        <taxon>Marasmiineae</taxon>
        <taxon>Mycenaceae</taxon>
        <taxon>Mycena</taxon>
    </lineage>
</organism>
<comment type="caution">
    <text evidence="2">The sequence shown here is derived from an EMBL/GenBank/DDBJ whole genome shotgun (WGS) entry which is preliminary data.</text>
</comment>
<proteinExistence type="predicted"/>
<protein>
    <recommendedName>
        <fullName evidence="4">Beta-ketoacyl synthase C-terminal domain-containing protein</fullName>
    </recommendedName>
</protein>
<dbReference type="EMBL" id="JARJLG010000085">
    <property type="protein sequence ID" value="KAJ7749517.1"/>
    <property type="molecule type" value="Genomic_DNA"/>
</dbReference>
<sequence length="111" mass="12228">MPIMAQKSLLGHSKGGSAAWQMVGLIQTVTTGIVPGNRNSDNIDSHFKDRRFLIFPSKSIHTDGIRAGVMVRASCLKSTTTRSDAPPVLVQIRPSRRHSRHRQPPIPLCHP</sequence>
<reference evidence="2" key="1">
    <citation type="submission" date="2023-03" db="EMBL/GenBank/DDBJ databases">
        <title>Massive genome expansion in bonnet fungi (Mycena s.s.) driven by repeated elements and novel gene families across ecological guilds.</title>
        <authorList>
            <consortium name="Lawrence Berkeley National Laboratory"/>
            <person name="Harder C.B."/>
            <person name="Miyauchi S."/>
            <person name="Viragh M."/>
            <person name="Kuo A."/>
            <person name="Thoen E."/>
            <person name="Andreopoulos B."/>
            <person name="Lu D."/>
            <person name="Skrede I."/>
            <person name="Drula E."/>
            <person name="Henrissat B."/>
            <person name="Morin E."/>
            <person name="Kohler A."/>
            <person name="Barry K."/>
            <person name="LaButti K."/>
            <person name="Morin E."/>
            <person name="Salamov A."/>
            <person name="Lipzen A."/>
            <person name="Mereny Z."/>
            <person name="Hegedus B."/>
            <person name="Baldrian P."/>
            <person name="Stursova M."/>
            <person name="Weitz H."/>
            <person name="Taylor A."/>
            <person name="Grigoriev I.V."/>
            <person name="Nagy L.G."/>
            <person name="Martin F."/>
            <person name="Kauserud H."/>
        </authorList>
    </citation>
    <scope>NUCLEOTIDE SEQUENCE</scope>
    <source>
        <strain evidence="2">CBHHK188m</strain>
    </source>
</reference>
<dbReference type="SUPFAM" id="SSF53901">
    <property type="entry name" value="Thiolase-like"/>
    <property type="match status" value="1"/>
</dbReference>